<organism evidence="1 2">
    <name type="scientific">Cotesia glomerata</name>
    <name type="common">Lepidopteran parasitic wasp</name>
    <name type="synonym">Apanteles glomeratus</name>
    <dbReference type="NCBI Taxonomy" id="32391"/>
    <lineage>
        <taxon>Eukaryota</taxon>
        <taxon>Metazoa</taxon>
        <taxon>Ecdysozoa</taxon>
        <taxon>Arthropoda</taxon>
        <taxon>Hexapoda</taxon>
        <taxon>Insecta</taxon>
        <taxon>Pterygota</taxon>
        <taxon>Neoptera</taxon>
        <taxon>Endopterygota</taxon>
        <taxon>Hymenoptera</taxon>
        <taxon>Apocrita</taxon>
        <taxon>Ichneumonoidea</taxon>
        <taxon>Braconidae</taxon>
        <taxon>Microgastrinae</taxon>
        <taxon>Cotesia</taxon>
    </lineage>
</organism>
<evidence type="ECO:0000313" key="1">
    <source>
        <dbReference type="EMBL" id="KAH0568639.1"/>
    </source>
</evidence>
<accession>A0AAV7IUV8</accession>
<sequence>MNLNVTNSSRFDSHQRYLDQIACYRCIAAGDLDEQALILTSRIVYWVVDVSYEDRVWIQKELLRGSCIQVVGTNKDAFFHVISTSRAHADVIITWRQFVGLDDSEGERMEEDLKMIFVSHLRS</sequence>
<evidence type="ECO:0000313" key="2">
    <source>
        <dbReference type="Proteomes" id="UP000826195"/>
    </source>
</evidence>
<proteinExistence type="predicted"/>
<protein>
    <submittedName>
        <fullName evidence="1">Uncharacterized protein</fullName>
    </submittedName>
</protein>
<name>A0AAV7IUV8_COTGL</name>
<keyword evidence="2" id="KW-1185">Reference proteome</keyword>
<reference evidence="1 2" key="1">
    <citation type="journal article" date="2021" name="J. Hered.">
        <title>A chromosome-level genome assembly of the parasitoid wasp, Cotesia glomerata (Hymenoptera: Braconidae).</title>
        <authorList>
            <person name="Pinto B.J."/>
            <person name="Weis J.J."/>
            <person name="Gamble T."/>
            <person name="Ode P.J."/>
            <person name="Paul R."/>
            <person name="Zaspel J.M."/>
        </authorList>
    </citation>
    <scope>NUCLEOTIDE SEQUENCE [LARGE SCALE GENOMIC DNA]</scope>
    <source>
        <strain evidence="1">CgM1</strain>
    </source>
</reference>
<comment type="caution">
    <text evidence="1">The sequence shown here is derived from an EMBL/GenBank/DDBJ whole genome shotgun (WGS) entry which is preliminary data.</text>
</comment>
<dbReference type="Proteomes" id="UP000826195">
    <property type="component" value="Unassembled WGS sequence"/>
</dbReference>
<dbReference type="AlphaFoldDB" id="A0AAV7IUV8"/>
<gene>
    <name evidence="1" type="ORF">KQX54_021327</name>
</gene>
<dbReference type="EMBL" id="JAHXZJ010000001">
    <property type="protein sequence ID" value="KAH0568639.1"/>
    <property type="molecule type" value="Genomic_DNA"/>
</dbReference>